<feature type="domain" description="DSBA-like thioredoxin" evidence="1">
    <location>
        <begin position="18"/>
        <end position="94"/>
    </location>
</feature>
<dbReference type="Pfam" id="PF01323">
    <property type="entry name" value="DSBA"/>
    <property type="match status" value="1"/>
</dbReference>
<dbReference type="PROSITE" id="PS00195">
    <property type="entry name" value="GLUTAREDOXIN_1"/>
    <property type="match status" value="1"/>
</dbReference>
<keyword evidence="3" id="KW-1185">Reference proteome</keyword>
<dbReference type="AlphaFoldDB" id="A0A0F5HP55"/>
<name>A0A0F5HP55_BACTR</name>
<evidence type="ECO:0000259" key="1">
    <source>
        <dbReference type="Pfam" id="PF01323"/>
    </source>
</evidence>
<dbReference type="GO" id="GO:0016491">
    <property type="term" value="F:oxidoreductase activity"/>
    <property type="evidence" value="ECO:0007669"/>
    <property type="project" value="InterPro"/>
</dbReference>
<dbReference type="STRING" id="1221996.QY95_03589"/>
<evidence type="ECO:0000313" key="2">
    <source>
        <dbReference type="EMBL" id="KKB35018.1"/>
    </source>
</evidence>
<reference evidence="2" key="1">
    <citation type="submission" date="2015-02" db="EMBL/GenBank/DDBJ databases">
        <title>Genome Assembly of Bacillaceae bacterium MTCC 8252.</title>
        <authorList>
            <person name="Verma A."/>
            <person name="Khatri I."/>
            <person name="Mual P."/>
            <person name="Subramanian S."/>
            <person name="Krishnamurthi S."/>
        </authorList>
    </citation>
    <scope>NUCLEOTIDE SEQUENCE [LARGE SCALE GENOMIC DNA]</scope>
    <source>
        <strain evidence="2">MTCC 8252</strain>
    </source>
</reference>
<dbReference type="InterPro" id="IPR001853">
    <property type="entry name" value="DSBA-like_thioredoxin_dom"/>
</dbReference>
<proteinExistence type="predicted"/>
<comment type="caution">
    <text evidence="2">The sequence shown here is derived from an EMBL/GenBank/DDBJ whole genome shotgun (WGS) entry which is preliminary data.</text>
</comment>
<organism evidence="2 3">
    <name type="scientific">Bacillus thermotolerans</name>
    <name type="common">Quasibacillus thermotolerans</name>
    <dbReference type="NCBI Taxonomy" id="1221996"/>
    <lineage>
        <taxon>Bacteria</taxon>
        <taxon>Bacillati</taxon>
        <taxon>Bacillota</taxon>
        <taxon>Bacilli</taxon>
        <taxon>Bacillales</taxon>
        <taxon>Bacillaceae</taxon>
        <taxon>Bacillus</taxon>
    </lineage>
</organism>
<accession>A0A0F5HP55</accession>
<dbReference type="InterPro" id="IPR011767">
    <property type="entry name" value="GLR_AS"/>
</dbReference>
<dbReference type="EMBL" id="JWIR02000076">
    <property type="protein sequence ID" value="KKB35018.1"/>
    <property type="molecule type" value="Genomic_DNA"/>
</dbReference>
<evidence type="ECO:0000313" key="3">
    <source>
        <dbReference type="Proteomes" id="UP000031563"/>
    </source>
</evidence>
<dbReference type="Gene3D" id="3.40.30.10">
    <property type="entry name" value="Glutaredoxin"/>
    <property type="match status" value="1"/>
</dbReference>
<dbReference type="SUPFAM" id="SSF52833">
    <property type="entry name" value="Thioredoxin-like"/>
    <property type="match status" value="1"/>
</dbReference>
<gene>
    <name evidence="2" type="ORF">QY95_03589</name>
</gene>
<dbReference type="InterPro" id="IPR036249">
    <property type="entry name" value="Thioredoxin-like_sf"/>
</dbReference>
<protein>
    <recommendedName>
        <fullName evidence="1">DSBA-like thioredoxin domain-containing protein</fullName>
    </recommendedName>
</protein>
<sequence length="109" mass="12691">MQHGLSDQWKGINMTVKIKVYSDYVCPFCFLAKKPLEEAVKGKDMEVEWMPYELRPYPTETLKPEEHYLQSTWKQSAYPMAEQMGVPIVLPNVSSLLPQSRRLSLATRR</sequence>
<dbReference type="Proteomes" id="UP000031563">
    <property type="component" value="Unassembled WGS sequence"/>
</dbReference>